<accession>A0ABP3VKJ9</accession>
<keyword evidence="2" id="KW-1185">Reference proteome</keyword>
<reference evidence="2" key="1">
    <citation type="journal article" date="2019" name="Int. J. Syst. Evol. Microbiol.">
        <title>The Global Catalogue of Microorganisms (GCM) 10K type strain sequencing project: providing services to taxonomists for standard genome sequencing and annotation.</title>
        <authorList>
            <consortium name="The Broad Institute Genomics Platform"/>
            <consortium name="The Broad Institute Genome Sequencing Center for Infectious Disease"/>
            <person name="Wu L."/>
            <person name="Ma J."/>
        </authorList>
    </citation>
    <scope>NUCLEOTIDE SEQUENCE [LARGE SCALE GENOMIC DNA]</scope>
    <source>
        <strain evidence="2">JCM 15503</strain>
    </source>
</reference>
<evidence type="ECO:0000313" key="1">
    <source>
        <dbReference type="EMBL" id="GAA0761617.1"/>
    </source>
</evidence>
<organism evidence="1 2">
    <name type="scientific">Ideonella azotifigens</name>
    <dbReference type="NCBI Taxonomy" id="513160"/>
    <lineage>
        <taxon>Bacteria</taxon>
        <taxon>Pseudomonadati</taxon>
        <taxon>Pseudomonadota</taxon>
        <taxon>Betaproteobacteria</taxon>
        <taxon>Burkholderiales</taxon>
        <taxon>Sphaerotilaceae</taxon>
        <taxon>Ideonella</taxon>
    </lineage>
</organism>
<sequence length="78" mass="8615">MHQGLVRSIDNRGFRVAPISIQGIADLTRVRLLIETETLRDALQNGSEDWEGDVVASFHGLSSVEKKLTEGPLVLDDK</sequence>
<gene>
    <name evidence="1" type="ORF">GCM10009107_45230</name>
</gene>
<dbReference type="Proteomes" id="UP001500279">
    <property type="component" value="Unassembled WGS sequence"/>
</dbReference>
<evidence type="ECO:0000313" key="2">
    <source>
        <dbReference type="Proteomes" id="UP001500279"/>
    </source>
</evidence>
<name>A0ABP3VKJ9_9BURK</name>
<proteinExistence type="predicted"/>
<protein>
    <submittedName>
        <fullName evidence="1">Uncharacterized protein</fullName>
    </submittedName>
</protein>
<dbReference type="EMBL" id="BAAAEW010000032">
    <property type="protein sequence ID" value="GAA0761617.1"/>
    <property type="molecule type" value="Genomic_DNA"/>
</dbReference>
<comment type="caution">
    <text evidence="1">The sequence shown here is derived from an EMBL/GenBank/DDBJ whole genome shotgun (WGS) entry which is preliminary data.</text>
</comment>